<evidence type="ECO:0000256" key="1">
    <source>
        <dbReference type="SAM" id="MobiDB-lite"/>
    </source>
</evidence>
<dbReference type="EMBL" id="ML996087">
    <property type="protein sequence ID" value="KAF2151701.1"/>
    <property type="molecule type" value="Genomic_DNA"/>
</dbReference>
<feature type="compositionally biased region" description="Basic residues" evidence="1">
    <location>
        <begin position="337"/>
        <end position="347"/>
    </location>
</feature>
<dbReference type="PANTHER" id="PTHR28186">
    <property type="entry name" value="MEIOTICALLY UP-REGULATED GENE 9 PROTEIN"/>
    <property type="match status" value="1"/>
</dbReference>
<feature type="region of interest" description="Disordered" evidence="1">
    <location>
        <begin position="94"/>
        <end position="114"/>
    </location>
</feature>
<feature type="compositionally biased region" description="Pro residues" evidence="1">
    <location>
        <begin position="285"/>
        <end position="297"/>
    </location>
</feature>
<dbReference type="Proteomes" id="UP000799439">
    <property type="component" value="Unassembled WGS sequence"/>
</dbReference>
<evidence type="ECO:0000313" key="2">
    <source>
        <dbReference type="EMBL" id="KAF2151701.1"/>
    </source>
</evidence>
<proteinExistence type="predicted"/>
<reference evidence="2" key="1">
    <citation type="journal article" date="2020" name="Stud. Mycol.">
        <title>101 Dothideomycetes genomes: a test case for predicting lifestyles and emergence of pathogens.</title>
        <authorList>
            <person name="Haridas S."/>
            <person name="Albert R."/>
            <person name="Binder M."/>
            <person name="Bloem J."/>
            <person name="Labutti K."/>
            <person name="Salamov A."/>
            <person name="Andreopoulos B."/>
            <person name="Baker S."/>
            <person name="Barry K."/>
            <person name="Bills G."/>
            <person name="Bluhm B."/>
            <person name="Cannon C."/>
            <person name="Castanera R."/>
            <person name="Culley D."/>
            <person name="Daum C."/>
            <person name="Ezra D."/>
            <person name="Gonzalez J."/>
            <person name="Henrissat B."/>
            <person name="Kuo A."/>
            <person name="Liang C."/>
            <person name="Lipzen A."/>
            <person name="Lutzoni F."/>
            <person name="Magnuson J."/>
            <person name="Mondo S."/>
            <person name="Nolan M."/>
            <person name="Ohm R."/>
            <person name="Pangilinan J."/>
            <person name="Park H.-J."/>
            <person name="Ramirez L."/>
            <person name="Alfaro M."/>
            <person name="Sun H."/>
            <person name="Tritt A."/>
            <person name="Yoshinaga Y."/>
            <person name="Zwiers L.-H."/>
            <person name="Turgeon B."/>
            <person name="Goodwin S."/>
            <person name="Spatafora J."/>
            <person name="Crous P."/>
            <person name="Grigoriev I."/>
        </authorList>
    </citation>
    <scope>NUCLEOTIDE SEQUENCE</scope>
    <source>
        <strain evidence="2">CBS 260.36</strain>
    </source>
</reference>
<comment type="caution">
    <text evidence="2">The sequence shown here is derived from an EMBL/GenBank/DDBJ whole genome shotgun (WGS) entry which is preliminary data.</text>
</comment>
<feature type="region of interest" description="Disordered" evidence="1">
    <location>
        <begin position="1"/>
        <end position="63"/>
    </location>
</feature>
<organism evidence="2 3">
    <name type="scientific">Myriangium duriaei CBS 260.36</name>
    <dbReference type="NCBI Taxonomy" id="1168546"/>
    <lineage>
        <taxon>Eukaryota</taxon>
        <taxon>Fungi</taxon>
        <taxon>Dikarya</taxon>
        <taxon>Ascomycota</taxon>
        <taxon>Pezizomycotina</taxon>
        <taxon>Dothideomycetes</taxon>
        <taxon>Dothideomycetidae</taxon>
        <taxon>Myriangiales</taxon>
        <taxon>Myriangiaceae</taxon>
        <taxon>Myriangium</taxon>
    </lineage>
</organism>
<dbReference type="PANTHER" id="PTHR28186:SF1">
    <property type="entry name" value="MEIOTICALLY UP-REGULATED GENE 9 PROTEIN"/>
    <property type="match status" value="1"/>
</dbReference>
<accession>A0A9P4IZS6</accession>
<feature type="compositionally biased region" description="Low complexity" evidence="1">
    <location>
        <begin position="166"/>
        <end position="176"/>
    </location>
</feature>
<dbReference type="InterPro" id="IPR018809">
    <property type="entry name" value="DUF2406"/>
</dbReference>
<gene>
    <name evidence="2" type="ORF">K461DRAFT_268838</name>
</gene>
<feature type="region of interest" description="Disordered" evidence="1">
    <location>
        <begin position="126"/>
        <end position="347"/>
    </location>
</feature>
<name>A0A9P4IZS6_9PEZI</name>
<feature type="compositionally biased region" description="Low complexity" evidence="1">
    <location>
        <begin position="1"/>
        <end position="12"/>
    </location>
</feature>
<evidence type="ECO:0000313" key="3">
    <source>
        <dbReference type="Proteomes" id="UP000799439"/>
    </source>
</evidence>
<sequence length="347" mass="37664">MDHHAPTSPGAGRRPRAGSRSFSMHSSKSADKDVPQSPSARADKERRDSFMRGESKANPNAAVLELQPQVADFYGARNVLEKVTLDSIRSLPAKDAQGNLISEPDLSNPTRSRWERPLDTIRSFERAIDGDYHRRTVSRGPSEMGEVPQHNSRRSSYYGAPGGGPNPNRGNSYYGNRDSHYDNYGGAPPAPRARFSRGMSEGGMGRYGNGYAPPSQYGHNNGSHEGSDSTGPWANSTDPSSQNSSYERLSGVVKHGQSPEHSYGMHDGYAPAPINEEIDDYGFPARPPPGGAKPAPPAHAEQPRQPIKLGKSSGNPLEYQGGSLPTTTKPAAEKRKSWLGRRFSKNN</sequence>
<feature type="compositionally biased region" description="Polar residues" evidence="1">
    <location>
        <begin position="217"/>
        <end position="247"/>
    </location>
</feature>
<dbReference type="Pfam" id="PF10295">
    <property type="entry name" value="DUF2406"/>
    <property type="match status" value="1"/>
</dbReference>
<feature type="compositionally biased region" description="Basic and acidic residues" evidence="1">
    <location>
        <begin position="41"/>
        <end position="55"/>
    </location>
</feature>
<dbReference type="OrthoDB" id="5330253at2759"/>
<protein>
    <submittedName>
        <fullName evidence="2">Uncharacterized protein</fullName>
    </submittedName>
</protein>
<keyword evidence="3" id="KW-1185">Reference proteome</keyword>
<dbReference type="AlphaFoldDB" id="A0A9P4IZS6"/>